<protein>
    <submittedName>
        <fullName evidence="1">BTB domain-containing protein</fullName>
    </submittedName>
</protein>
<dbReference type="Pfam" id="PF00651">
    <property type="entry name" value="BTB"/>
    <property type="match status" value="1"/>
</dbReference>
<dbReference type="InterPro" id="IPR011333">
    <property type="entry name" value="SKP1/BTB/POZ_sf"/>
</dbReference>
<gene>
    <name evidence="1" type="primary">WBGene00112496</name>
</gene>
<dbReference type="CDD" id="cd18186">
    <property type="entry name" value="BTB_POZ_ZBTB_KLHL-like"/>
    <property type="match status" value="1"/>
</dbReference>
<organism evidence="1 2">
    <name type="scientific">Pristionchus pacificus</name>
    <name type="common">Parasitic nematode worm</name>
    <dbReference type="NCBI Taxonomy" id="54126"/>
    <lineage>
        <taxon>Eukaryota</taxon>
        <taxon>Metazoa</taxon>
        <taxon>Ecdysozoa</taxon>
        <taxon>Nematoda</taxon>
        <taxon>Chromadorea</taxon>
        <taxon>Rhabditida</taxon>
        <taxon>Rhabditina</taxon>
        <taxon>Diplogasteromorpha</taxon>
        <taxon>Diplogasteroidea</taxon>
        <taxon>Neodiplogasteridae</taxon>
        <taxon>Pristionchus</taxon>
    </lineage>
</organism>
<accession>A0A8R1YNM2</accession>
<reference evidence="1" key="2">
    <citation type="submission" date="2022-06" db="UniProtKB">
        <authorList>
            <consortium name="EnsemblMetazoa"/>
        </authorList>
    </citation>
    <scope>IDENTIFICATION</scope>
    <source>
        <strain evidence="1">PS312</strain>
    </source>
</reference>
<dbReference type="OrthoDB" id="45365at2759"/>
<evidence type="ECO:0000313" key="2">
    <source>
        <dbReference type="Proteomes" id="UP000005239"/>
    </source>
</evidence>
<name>A0A2A6CC60_PRIPA</name>
<reference evidence="2" key="1">
    <citation type="journal article" date="2008" name="Nat. Genet.">
        <title>The Pristionchus pacificus genome provides a unique perspective on nematode lifestyle and parasitism.</title>
        <authorList>
            <person name="Dieterich C."/>
            <person name="Clifton S.W."/>
            <person name="Schuster L.N."/>
            <person name="Chinwalla A."/>
            <person name="Delehaunty K."/>
            <person name="Dinkelacker I."/>
            <person name="Fulton L."/>
            <person name="Fulton R."/>
            <person name="Godfrey J."/>
            <person name="Minx P."/>
            <person name="Mitreva M."/>
            <person name="Roeseler W."/>
            <person name="Tian H."/>
            <person name="Witte H."/>
            <person name="Yang S.P."/>
            <person name="Wilson R.K."/>
            <person name="Sommer R.J."/>
        </authorList>
    </citation>
    <scope>NUCLEOTIDE SEQUENCE [LARGE SCALE GENOMIC DNA]</scope>
    <source>
        <strain evidence="2">PS312</strain>
    </source>
</reference>
<dbReference type="Proteomes" id="UP000005239">
    <property type="component" value="Unassembled WGS sequence"/>
</dbReference>
<dbReference type="PANTHER" id="PTHR22744:SF14">
    <property type="entry name" value="BTB DOMAIN-CONTAINING PROTEIN-RELATED"/>
    <property type="match status" value="1"/>
</dbReference>
<dbReference type="PANTHER" id="PTHR22744">
    <property type="entry name" value="HELIX LOOP HELIX PROTEIN 21-RELATED"/>
    <property type="match status" value="1"/>
</dbReference>
<accession>A0A2A6CC60</accession>
<sequence>MTDNSNFALRWEINNATASVNDGSGESEVFNEEGFEWKIGFYRDQLYVGMIDFSLTCNHPGKGEWKCRTNIECKTGFKKYQTQIYFTDEMKVHEVCWIASDERPGCIHNDKLIVEFRVKIISSELPPAPVIDLTKFSSPIQLNNVTLVIGDKKLLVSKDYLAVHSPVFAAMLFGDFAEKEKEEVELKEIIYEEFIDLLQFIYLGSVKITDRIVSHLLKLGDRFQMERVVDLSKKHLESSSNLNVAKKLMLADQYRLTSLKDHCLQSFTSIADLTGKLKSSSEFTHYSDSMTVDICRQIMKLNLQ</sequence>
<proteinExistence type="predicted"/>
<keyword evidence="2" id="KW-1185">Reference proteome</keyword>
<dbReference type="SMART" id="SM00225">
    <property type="entry name" value="BTB"/>
    <property type="match status" value="1"/>
</dbReference>
<evidence type="ECO:0000313" key="1">
    <source>
        <dbReference type="EnsemblMetazoa" id="PPA22942.1"/>
    </source>
</evidence>
<dbReference type="SUPFAM" id="SSF54695">
    <property type="entry name" value="POZ domain"/>
    <property type="match status" value="1"/>
</dbReference>
<dbReference type="PROSITE" id="PS50097">
    <property type="entry name" value="BTB"/>
    <property type="match status" value="1"/>
</dbReference>
<dbReference type="Gene3D" id="3.30.710.10">
    <property type="entry name" value="Potassium Channel Kv1.1, Chain A"/>
    <property type="match status" value="1"/>
</dbReference>
<dbReference type="EnsemblMetazoa" id="PPA22942.1">
    <property type="protein sequence ID" value="PPA22942.1"/>
    <property type="gene ID" value="WBGene00112496"/>
</dbReference>
<dbReference type="InterPro" id="IPR000210">
    <property type="entry name" value="BTB/POZ_dom"/>
</dbReference>
<dbReference type="AlphaFoldDB" id="A0A2A6CC60"/>